<dbReference type="Proteomes" id="UP000023435">
    <property type="component" value="Unassembled WGS sequence"/>
</dbReference>
<gene>
    <name evidence="1" type="ORF">AZ78_0638</name>
</gene>
<dbReference type="AlphaFoldDB" id="A0A108U5T3"/>
<evidence type="ECO:0000313" key="1">
    <source>
        <dbReference type="EMBL" id="KWS03092.1"/>
    </source>
</evidence>
<name>A0A108U5T3_9GAMM</name>
<accession>A0A108U5T3</accession>
<dbReference type="EMBL" id="JAJA02000001">
    <property type="protein sequence ID" value="KWS03092.1"/>
    <property type="molecule type" value="Genomic_DNA"/>
</dbReference>
<evidence type="ECO:0000313" key="2">
    <source>
        <dbReference type="Proteomes" id="UP000023435"/>
    </source>
</evidence>
<sequence>MRVPRHFLPSFPRTRAPLLLGVSRASSDFRAGCLKGTGFPRSRE</sequence>
<protein>
    <submittedName>
        <fullName evidence="1">Uncharacterized protein</fullName>
    </submittedName>
</protein>
<organism evidence="1 2">
    <name type="scientific">Lysobacter capsici AZ78</name>
    <dbReference type="NCBI Taxonomy" id="1444315"/>
    <lineage>
        <taxon>Bacteria</taxon>
        <taxon>Pseudomonadati</taxon>
        <taxon>Pseudomonadota</taxon>
        <taxon>Gammaproteobacteria</taxon>
        <taxon>Lysobacterales</taxon>
        <taxon>Lysobacteraceae</taxon>
        <taxon>Lysobacter</taxon>
    </lineage>
</organism>
<keyword evidence="2" id="KW-1185">Reference proteome</keyword>
<comment type="caution">
    <text evidence="1">The sequence shown here is derived from an EMBL/GenBank/DDBJ whole genome shotgun (WGS) entry which is preliminary data.</text>
</comment>
<reference evidence="1 2" key="1">
    <citation type="journal article" date="2014" name="Genome Announc.">
        <title>Draft Genome Sequence of Lysobacter capsici AZ78, a Bacterium Antagonistic to Plant-Pathogenic Oomycetes.</title>
        <authorList>
            <person name="Puopolo G."/>
            <person name="Sonego P."/>
            <person name="Engelen K."/>
            <person name="Pertot I."/>
        </authorList>
    </citation>
    <scope>NUCLEOTIDE SEQUENCE [LARGE SCALE GENOMIC DNA]</scope>
    <source>
        <strain evidence="1 2">AZ78</strain>
    </source>
</reference>
<proteinExistence type="predicted"/>